<protein>
    <submittedName>
        <fullName evidence="1">Uncharacterized protein</fullName>
    </submittedName>
</protein>
<evidence type="ECO:0000313" key="1">
    <source>
        <dbReference type="EMBL" id="EDR99902.1"/>
    </source>
</evidence>
<reference evidence="1" key="1">
    <citation type="submission" date="2007-10" db="EMBL/GenBank/DDBJ databases">
        <authorList>
            <person name="Fulton L."/>
            <person name="Clifton S."/>
            <person name="Fulton B."/>
            <person name="Xu J."/>
            <person name="Minx P."/>
            <person name="Pepin K.H."/>
            <person name="Johnson M."/>
            <person name="Thiruvilangam P."/>
            <person name="Bhonagiri V."/>
            <person name="Nash W.E."/>
            <person name="Mardis E.R."/>
            <person name="Wilson R.K."/>
        </authorList>
    </citation>
    <scope>NUCLEOTIDE SEQUENCE [LARGE SCALE GENOMIC DNA]</scope>
    <source>
        <strain evidence="1">DSM 15702</strain>
    </source>
</reference>
<name>B0MQY5_9FIRM</name>
<dbReference type="EMBL" id="ABCA03000053">
    <property type="protein sequence ID" value="EDR99902.1"/>
    <property type="molecule type" value="Genomic_DNA"/>
</dbReference>
<comment type="caution">
    <text evidence="1">The sequence shown here is derived from an EMBL/GenBank/DDBJ whole genome shotgun (WGS) entry which is preliminary data.</text>
</comment>
<accession>B0MQY5</accession>
<organism evidence="1 2">
    <name type="scientific">[Eubacterium] siraeum DSM 15702</name>
    <dbReference type="NCBI Taxonomy" id="428128"/>
    <lineage>
        <taxon>Bacteria</taxon>
        <taxon>Bacillati</taxon>
        <taxon>Bacillota</taxon>
        <taxon>Clostridia</taxon>
        <taxon>Eubacteriales</taxon>
        <taxon>Oscillospiraceae</taxon>
        <taxon>Oscillospiraceae incertae sedis</taxon>
    </lineage>
</organism>
<evidence type="ECO:0000313" key="2">
    <source>
        <dbReference type="Proteomes" id="UP000005326"/>
    </source>
</evidence>
<sequence>MHGKSRYLNYKTFFNKSQHFSFGIKRLFRENPKYIRNLP</sequence>
<keyword evidence="2" id="KW-1185">Reference proteome</keyword>
<reference evidence="1" key="2">
    <citation type="submission" date="2014-06" db="EMBL/GenBank/DDBJ databases">
        <title>Draft genome sequence of Eubacterium siraeum (DSM 15702).</title>
        <authorList>
            <person name="Sudarsanam P."/>
            <person name="Ley R."/>
            <person name="Guruge J."/>
            <person name="Turnbaugh P.J."/>
            <person name="Mahowald M."/>
            <person name="Liep D."/>
            <person name="Gordon J."/>
        </authorList>
    </citation>
    <scope>NUCLEOTIDE SEQUENCE</scope>
    <source>
        <strain evidence="1">DSM 15702</strain>
    </source>
</reference>
<dbReference type="Proteomes" id="UP000005326">
    <property type="component" value="Unassembled WGS sequence"/>
</dbReference>
<proteinExistence type="predicted"/>
<dbReference type="AlphaFoldDB" id="B0MQY5"/>
<gene>
    <name evidence="1" type="ORF">EUBSIR_02252</name>
</gene>